<evidence type="ECO:0000256" key="1">
    <source>
        <dbReference type="ARBA" id="ARBA00022729"/>
    </source>
</evidence>
<dbReference type="OrthoDB" id="406505at2759"/>
<feature type="region of interest" description="Disordered" evidence="2">
    <location>
        <begin position="79"/>
        <end position="166"/>
    </location>
</feature>
<evidence type="ECO:0000313" key="5">
    <source>
        <dbReference type="EMBL" id="KDR71159.1"/>
    </source>
</evidence>
<dbReference type="EMBL" id="KL142394">
    <property type="protein sequence ID" value="KDR71159.1"/>
    <property type="molecule type" value="Genomic_DNA"/>
</dbReference>
<proteinExistence type="predicted"/>
<sequence>MFDLVAVSAITLSLAASVSSLTLPRSTPPPGWNTALLEPYDTYHTRYLALGCDTQHGTTFFDQCCHPLLATQSLASRPAQCNPATSSKPASPVAAPTHPATSSKPAPPVAAPSSAADDSDSATAVVPATTKAAPPVTSHPAVVKRAATPPRAPAQPAAKPSTPSGSNTGGFATFFYQNGVAGQCGTVHEDSDMIAAIDQDRYGNPGTKSSLCGQQVIITNTRNQKSVTVTIADGCPTCANVNSIDLTSGAFQEIATLDEGWCPVSPLVVQMEHELTGHLLVTWSFV</sequence>
<organism evidence="5 6">
    <name type="scientific">Galerina marginata (strain CBS 339.88)</name>
    <dbReference type="NCBI Taxonomy" id="685588"/>
    <lineage>
        <taxon>Eukaryota</taxon>
        <taxon>Fungi</taxon>
        <taxon>Dikarya</taxon>
        <taxon>Basidiomycota</taxon>
        <taxon>Agaricomycotina</taxon>
        <taxon>Agaricomycetes</taxon>
        <taxon>Agaricomycetidae</taxon>
        <taxon>Agaricales</taxon>
        <taxon>Agaricineae</taxon>
        <taxon>Strophariaceae</taxon>
        <taxon>Galerina</taxon>
    </lineage>
</organism>
<evidence type="ECO:0000259" key="4">
    <source>
        <dbReference type="Pfam" id="PF03330"/>
    </source>
</evidence>
<dbReference type="InterPro" id="IPR051477">
    <property type="entry name" value="Expansin_CellWall"/>
</dbReference>
<reference evidence="6" key="1">
    <citation type="journal article" date="2014" name="Proc. Natl. Acad. Sci. U.S.A.">
        <title>Extensive sampling of basidiomycete genomes demonstrates inadequacy of the white-rot/brown-rot paradigm for wood decay fungi.</title>
        <authorList>
            <person name="Riley R."/>
            <person name="Salamov A.A."/>
            <person name="Brown D.W."/>
            <person name="Nagy L.G."/>
            <person name="Floudas D."/>
            <person name="Held B.W."/>
            <person name="Levasseur A."/>
            <person name="Lombard V."/>
            <person name="Morin E."/>
            <person name="Otillar R."/>
            <person name="Lindquist E.A."/>
            <person name="Sun H."/>
            <person name="LaButti K.M."/>
            <person name="Schmutz J."/>
            <person name="Jabbour D."/>
            <person name="Luo H."/>
            <person name="Baker S.E."/>
            <person name="Pisabarro A.G."/>
            <person name="Walton J.D."/>
            <person name="Blanchette R.A."/>
            <person name="Henrissat B."/>
            <person name="Martin F."/>
            <person name="Cullen D."/>
            <person name="Hibbett D.S."/>
            <person name="Grigoriev I.V."/>
        </authorList>
    </citation>
    <scope>NUCLEOTIDE SEQUENCE [LARGE SCALE GENOMIC DNA]</scope>
    <source>
        <strain evidence="6">CBS 339.88</strain>
    </source>
</reference>
<dbReference type="Pfam" id="PF03330">
    <property type="entry name" value="DPBB_1"/>
    <property type="match status" value="1"/>
</dbReference>
<dbReference type="PANTHER" id="PTHR31836:SF24">
    <property type="entry name" value="RLPA-LIKE PROTEIN DOUBLE-PSI BETA-BARREL DOMAIN-CONTAINING PROTEIN"/>
    <property type="match status" value="1"/>
</dbReference>
<evidence type="ECO:0000313" key="6">
    <source>
        <dbReference type="Proteomes" id="UP000027222"/>
    </source>
</evidence>
<evidence type="ECO:0000256" key="2">
    <source>
        <dbReference type="SAM" id="MobiDB-lite"/>
    </source>
</evidence>
<dbReference type="Proteomes" id="UP000027222">
    <property type="component" value="Unassembled WGS sequence"/>
</dbReference>
<dbReference type="PANTHER" id="PTHR31836">
    <property type="match status" value="1"/>
</dbReference>
<dbReference type="AlphaFoldDB" id="A0A067STX7"/>
<name>A0A067STX7_GALM3</name>
<dbReference type="InterPro" id="IPR036908">
    <property type="entry name" value="RlpA-like_sf"/>
</dbReference>
<feature type="domain" description="RlpA-like protein double-psi beta-barrel" evidence="4">
    <location>
        <begin position="171"/>
        <end position="264"/>
    </location>
</feature>
<dbReference type="Gene3D" id="2.40.40.10">
    <property type="entry name" value="RlpA-like domain"/>
    <property type="match status" value="1"/>
</dbReference>
<keyword evidence="6" id="KW-1185">Reference proteome</keyword>
<dbReference type="SUPFAM" id="SSF50685">
    <property type="entry name" value="Barwin-like endoglucanases"/>
    <property type="match status" value="1"/>
</dbReference>
<dbReference type="HOGENOM" id="CLU_046371_0_0_1"/>
<protein>
    <recommendedName>
        <fullName evidence="4">RlpA-like protein double-psi beta-barrel domain-containing protein</fullName>
    </recommendedName>
</protein>
<dbReference type="InterPro" id="IPR009009">
    <property type="entry name" value="RlpA-like_DPBB"/>
</dbReference>
<feature type="signal peptide" evidence="3">
    <location>
        <begin position="1"/>
        <end position="20"/>
    </location>
</feature>
<evidence type="ECO:0000256" key="3">
    <source>
        <dbReference type="SAM" id="SignalP"/>
    </source>
</evidence>
<feature type="chain" id="PRO_5001646218" description="RlpA-like protein double-psi beta-barrel domain-containing protein" evidence="3">
    <location>
        <begin position="21"/>
        <end position="286"/>
    </location>
</feature>
<keyword evidence="1 3" id="KW-0732">Signal</keyword>
<dbReference type="STRING" id="685588.A0A067STX7"/>
<accession>A0A067STX7</accession>
<dbReference type="CDD" id="cd22191">
    <property type="entry name" value="DPBB_RlpA_EXP_N-like"/>
    <property type="match status" value="1"/>
</dbReference>
<gene>
    <name evidence="5" type="ORF">GALMADRAFT_75279</name>
</gene>
<feature type="compositionally biased region" description="Low complexity" evidence="2">
    <location>
        <begin position="111"/>
        <end position="160"/>
    </location>
</feature>